<dbReference type="EMBL" id="BARS01019893">
    <property type="protein sequence ID" value="GAF95923.1"/>
    <property type="molecule type" value="Genomic_DNA"/>
</dbReference>
<keyword evidence="1" id="KW-1133">Transmembrane helix</keyword>
<accession>X0TQS3</accession>
<dbReference type="Gene3D" id="3.40.50.1110">
    <property type="entry name" value="SGNH hydrolase"/>
    <property type="match status" value="1"/>
</dbReference>
<sequence length="180" mass="20538">MHKNKTYWTTLFCYTIYLFTIGFSGAENSELKPTGPTFADGDRIVILGGTLAERMQHDGWVETLIQSRAAGKDLSFRNLGFSADSLSHQLRVAGFGSQDKWLEKTKPDWIFSFFGFNESFNGESGIDQFKNDLRKFVDKQKEKKYNGEKSPQIILFSPIAHEDLNQTNLPDGTQNNRRLQ</sequence>
<keyword evidence="1" id="KW-0472">Membrane</keyword>
<keyword evidence="1" id="KW-0812">Transmembrane</keyword>
<dbReference type="InterPro" id="IPR036514">
    <property type="entry name" value="SGNH_hydro_sf"/>
</dbReference>
<dbReference type="AlphaFoldDB" id="X0TQS3"/>
<feature type="non-terminal residue" evidence="2">
    <location>
        <position position="180"/>
    </location>
</feature>
<evidence type="ECO:0000313" key="2">
    <source>
        <dbReference type="EMBL" id="GAF95923.1"/>
    </source>
</evidence>
<name>X0TQS3_9ZZZZ</name>
<evidence type="ECO:0008006" key="3">
    <source>
        <dbReference type="Google" id="ProtNLM"/>
    </source>
</evidence>
<dbReference type="SUPFAM" id="SSF52266">
    <property type="entry name" value="SGNH hydrolase"/>
    <property type="match status" value="1"/>
</dbReference>
<gene>
    <name evidence="2" type="ORF">S01H1_32162</name>
</gene>
<comment type="caution">
    <text evidence="2">The sequence shown here is derived from an EMBL/GenBank/DDBJ whole genome shotgun (WGS) entry which is preliminary data.</text>
</comment>
<proteinExistence type="predicted"/>
<organism evidence="2">
    <name type="scientific">marine sediment metagenome</name>
    <dbReference type="NCBI Taxonomy" id="412755"/>
    <lineage>
        <taxon>unclassified sequences</taxon>
        <taxon>metagenomes</taxon>
        <taxon>ecological metagenomes</taxon>
    </lineage>
</organism>
<reference evidence="2" key="1">
    <citation type="journal article" date="2014" name="Front. Microbiol.">
        <title>High frequency of phylogenetically diverse reductive dehalogenase-homologous genes in deep subseafloor sedimentary metagenomes.</title>
        <authorList>
            <person name="Kawai M."/>
            <person name="Futagami T."/>
            <person name="Toyoda A."/>
            <person name="Takaki Y."/>
            <person name="Nishi S."/>
            <person name="Hori S."/>
            <person name="Arai W."/>
            <person name="Tsubouchi T."/>
            <person name="Morono Y."/>
            <person name="Uchiyama I."/>
            <person name="Ito T."/>
            <person name="Fujiyama A."/>
            <person name="Inagaki F."/>
            <person name="Takami H."/>
        </authorList>
    </citation>
    <scope>NUCLEOTIDE SEQUENCE</scope>
    <source>
        <strain evidence="2">Expedition CK06-06</strain>
    </source>
</reference>
<evidence type="ECO:0000256" key="1">
    <source>
        <dbReference type="SAM" id="Phobius"/>
    </source>
</evidence>
<protein>
    <recommendedName>
        <fullName evidence="3">SGNH hydrolase-type esterase domain-containing protein</fullName>
    </recommendedName>
</protein>
<feature type="transmembrane region" description="Helical" evidence="1">
    <location>
        <begin position="7"/>
        <end position="26"/>
    </location>
</feature>